<gene>
    <name evidence="2" type="ORF">K469DRAFT_685549</name>
</gene>
<evidence type="ECO:0000313" key="2">
    <source>
        <dbReference type="EMBL" id="KAF2187667.1"/>
    </source>
</evidence>
<dbReference type="EMBL" id="ML994626">
    <property type="protein sequence ID" value="KAF2187667.1"/>
    <property type="molecule type" value="Genomic_DNA"/>
</dbReference>
<name>A0A6A6E6V5_9PEZI</name>
<sequence length="169" mass="19587">MRRGPPHPPGETGRCPGHHQGTAGWHHQALLALPISKRKIVEKRVALSLANIAALVFAAVRQHRMTDRLGGRLKEPWPSWWKLKQNLRRPKPQLRQRMLKTTRSHPPYKYAKKIRENMVDDEFEDGPQAEVPRSLEYGDWEGKMNRLQRAGEGTKTENKPNSILKDKRR</sequence>
<accession>A0A6A6E6V5</accession>
<proteinExistence type="predicted"/>
<organism evidence="2 3">
    <name type="scientific">Zopfia rhizophila CBS 207.26</name>
    <dbReference type="NCBI Taxonomy" id="1314779"/>
    <lineage>
        <taxon>Eukaryota</taxon>
        <taxon>Fungi</taxon>
        <taxon>Dikarya</taxon>
        <taxon>Ascomycota</taxon>
        <taxon>Pezizomycotina</taxon>
        <taxon>Dothideomycetes</taxon>
        <taxon>Dothideomycetes incertae sedis</taxon>
        <taxon>Zopfiaceae</taxon>
        <taxon>Zopfia</taxon>
    </lineage>
</organism>
<reference evidence="2" key="1">
    <citation type="journal article" date="2020" name="Stud. Mycol.">
        <title>101 Dothideomycetes genomes: a test case for predicting lifestyles and emergence of pathogens.</title>
        <authorList>
            <person name="Haridas S."/>
            <person name="Albert R."/>
            <person name="Binder M."/>
            <person name="Bloem J."/>
            <person name="Labutti K."/>
            <person name="Salamov A."/>
            <person name="Andreopoulos B."/>
            <person name="Baker S."/>
            <person name="Barry K."/>
            <person name="Bills G."/>
            <person name="Bluhm B."/>
            <person name="Cannon C."/>
            <person name="Castanera R."/>
            <person name="Culley D."/>
            <person name="Daum C."/>
            <person name="Ezra D."/>
            <person name="Gonzalez J."/>
            <person name="Henrissat B."/>
            <person name="Kuo A."/>
            <person name="Liang C."/>
            <person name="Lipzen A."/>
            <person name="Lutzoni F."/>
            <person name="Magnuson J."/>
            <person name="Mondo S."/>
            <person name="Nolan M."/>
            <person name="Ohm R."/>
            <person name="Pangilinan J."/>
            <person name="Park H.-J."/>
            <person name="Ramirez L."/>
            <person name="Alfaro M."/>
            <person name="Sun H."/>
            <person name="Tritt A."/>
            <person name="Yoshinaga Y."/>
            <person name="Zwiers L.-H."/>
            <person name="Turgeon B."/>
            <person name="Goodwin S."/>
            <person name="Spatafora J."/>
            <person name="Crous P."/>
            <person name="Grigoriev I."/>
        </authorList>
    </citation>
    <scope>NUCLEOTIDE SEQUENCE</scope>
    <source>
        <strain evidence="2">CBS 207.26</strain>
    </source>
</reference>
<feature type="region of interest" description="Disordered" evidence="1">
    <location>
        <begin position="134"/>
        <end position="169"/>
    </location>
</feature>
<dbReference type="AlphaFoldDB" id="A0A6A6E6V5"/>
<evidence type="ECO:0000313" key="3">
    <source>
        <dbReference type="Proteomes" id="UP000800200"/>
    </source>
</evidence>
<dbReference type="Proteomes" id="UP000800200">
    <property type="component" value="Unassembled WGS sequence"/>
</dbReference>
<protein>
    <submittedName>
        <fullName evidence="2">Uncharacterized protein</fullName>
    </submittedName>
</protein>
<keyword evidence="3" id="KW-1185">Reference proteome</keyword>
<feature type="region of interest" description="Disordered" evidence="1">
    <location>
        <begin position="1"/>
        <end position="22"/>
    </location>
</feature>
<evidence type="ECO:0000256" key="1">
    <source>
        <dbReference type="SAM" id="MobiDB-lite"/>
    </source>
</evidence>